<keyword evidence="4 5" id="KW-0472">Membrane</keyword>
<reference evidence="6" key="1">
    <citation type="submission" date="2018-06" db="EMBL/GenBank/DDBJ databases">
        <authorList>
            <person name="Zhirakovskaya E."/>
        </authorList>
    </citation>
    <scope>NUCLEOTIDE SEQUENCE</scope>
</reference>
<keyword evidence="2 5" id="KW-0812">Transmembrane</keyword>
<feature type="transmembrane region" description="Helical" evidence="5">
    <location>
        <begin position="41"/>
        <end position="59"/>
    </location>
</feature>
<name>A0A3B0W375_9ZZZZ</name>
<feature type="transmembrane region" description="Helical" evidence="5">
    <location>
        <begin position="104"/>
        <end position="122"/>
    </location>
</feature>
<protein>
    <recommendedName>
        <fullName evidence="7">Prenyltransferase</fullName>
    </recommendedName>
</protein>
<feature type="transmembrane region" description="Helical" evidence="5">
    <location>
        <begin position="201"/>
        <end position="220"/>
    </location>
</feature>
<dbReference type="GO" id="GO:0016765">
    <property type="term" value="F:transferase activity, transferring alkyl or aryl (other than methyl) groups"/>
    <property type="evidence" value="ECO:0007669"/>
    <property type="project" value="InterPro"/>
</dbReference>
<gene>
    <name evidence="6" type="ORF">MNBD_DELTA03-1285</name>
</gene>
<dbReference type="GO" id="GO:0016020">
    <property type="term" value="C:membrane"/>
    <property type="evidence" value="ECO:0007669"/>
    <property type="project" value="UniProtKB-SubCell"/>
</dbReference>
<feature type="transmembrane region" description="Helical" evidence="5">
    <location>
        <begin position="65"/>
        <end position="83"/>
    </location>
</feature>
<dbReference type="InterPro" id="IPR000537">
    <property type="entry name" value="UbiA_prenyltransferase"/>
</dbReference>
<dbReference type="Pfam" id="PF01040">
    <property type="entry name" value="UbiA"/>
    <property type="match status" value="1"/>
</dbReference>
<dbReference type="EMBL" id="UOEX01000273">
    <property type="protein sequence ID" value="VAW39056.1"/>
    <property type="molecule type" value="Genomic_DNA"/>
</dbReference>
<evidence type="ECO:0000256" key="1">
    <source>
        <dbReference type="ARBA" id="ARBA00004141"/>
    </source>
</evidence>
<evidence type="ECO:0000256" key="2">
    <source>
        <dbReference type="ARBA" id="ARBA00022692"/>
    </source>
</evidence>
<feature type="transmembrane region" description="Helical" evidence="5">
    <location>
        <begin position="134"/>
        <end position="153"/>
    </location>
</feature>
<dbReference type="AlphaFoldDB" id="A0A3B0W375"/>
<feature type="transmembrane region" description="Helical" evidence="5">
    <location>
        <begin position="174"/>
        <end position="195"/>
    </location>
</feature>
<evidence type="ECO:0000256" key="3">
    <source>
        <dbReference type="ARBA" id="ARBA00022989"/>
    </source>
</evidence>
<accession>A0A3B0W375</accession>
<evidence type="ECO:0000313" key="6">
    <source>
        <dbReference type="EMBL" id="VAW39056.1"/>
    </source>
</evidence>
<evidence type="ECO:0000256" key="4">
    <source>
        <dbReference type="ARBA" id="ARBA00023136"/>
    </source>
</evidence>
<keyword evidence="3 5" id="KW-1133">Transmembrane helix</keyword>
<comment type="subcellular location">
    <subcellularLocation>
        <location evidence="1">Membrane</location>
        <topology evidence="1">Multi-pass membrane protein</topology>
    </subcellularLocation>
</comment>
<proteinExistence type="predicted"/>
<sequence>LMVIAFGYLFAMHNLNRITDQRAKIFNDPILMNFYINNRNLFFLSSVTALIAALAIGWLEGSGPFILLLIMSIFGTLYSVKFIPPSISGLLKVKMLKEIPGSKTIFVALAWAMVLTILPAMSQGGITPLTISTFIFILLLVLVRNAVFDLFDLQGDRIVGKETMPVLLGFNKTMVLLKIIMAILFIMPLIFTPLGLMIRPYGYLLLPGLVYLFLFLVFYEKGYYTPGVRLEFALETAFIIIGFSIWLGTLLPDILI</sequence>
<feature type="transmembrane region" description="Helical" evidence="5">
    <location>
        <begin position="232"/>
        <end position="251"/>
    </location>
</feature>
<feature type="non-terminal residue" evidence="6">
    <location>
        <position position="1"/>
    </location>
</feature>
<organism evidence="6">
    <name type="scientific">hydrothermal vent metagenome</name>
    <dbReference type="NCBI Taxonomy" id="652676"/>
    <lineage>
        <taxon>unclassified sequences</taxon>
        <taxon>metagenomes</taxon>
        <taxon>ecological metagenomes</taxon>
    </lineage>
</organism>
<evidence type="ECO:0000256" key="5">
    <source>
        <dbReference type="SAM" id="Phobius"/>
    </source>
</evidence>
<evidence type="ECO:0008006" key="7">
    <source>
        <dbReference type="Google" id="ProtNLM"/>
    </source>
</evidence>